<comment type="caution">
    <text evidence="2">The sequence shown here is derived from an EMBL/GenBank/DDBJ whole genome shotgun (WGS) entry which is preliminary data.</text>
</comment>
<dbReference type="AlphaFoldDB" id="A0A6B1DU02"/>
<accession>A0A6B1DU02</accession>
<sequence>MPAVYPRYAHPAANPERVDQLSCWLSQLDLSHNQLTEVPPVLNQLHRIPRGVPATGLPARRGSVEWGTPDPCPP</sequence>
<organism evidence="2">
    <name type="scientific">Caldilineaceae bacterium SB0662_bin_9</name>
    <dbReference type="NCBI Taxonomy" id="2605258"/>
    <lineage>
        <taxon>Bacteria</taxon>
        <taxon>Bacillati</taxon>
        <taxon>Chloroflexota</taxon>
        <taxon>Caldilineae</taxon>
        <taxon>Caldilineales</taxon>
        <taxon>Caldilineaceae</taxon>
    </lineage>
</organism>
<gene>
    <name evidence="2" type="ORF">F4Y08_07565</name>
</gene>
<dbReference type="PROSITE" id="PS51450">
    <property type="entry name" value="LRR"/>
    <property type="match status" value="1"/>
</dbReference>
<protein>
    <recommendedName>
        <fullName evidence="3">Leucine-rich repeat domain-containing protein</fullName>
    </recommendedName>
</protein>
<proteinExistence type="predicted"/>
<dbReference type="InterPro" id="IPR001611">
    <property type="entry name" value="Leu-rich_rpt"/>
</dbReference>
<evidence type="ECO:0000256" key="1">
    <source>
        <dbReference type="SAM" id="MobiDB-lite"/>
    </source>
</evidence>
<feature type="region of interest" description="Disordered" evidence="1">
    <location>
        <begin position="51"/>
        <end position="74"/>
    </location>
</feature>
<evidence type="ECO:0008006" key="3">
    <source>
        <dbReference type="Google" id="ProtNLM"/>
    </source>
</evidence>
<reference evidence="2" key="1">
    <citation type="submission" date="2019-09" db="EMBL/GenBank/DDBJ databases">
        <title>Characterisation of the sponge microbiome using genome-centric metagenomics.</title>
        <authorList>
            <person name="Engelberts J.P."/>
            <person name="Robbins S.J."/>
            <person name="De Goeij J.M."/>
            <person name="Aranda M."/>
            <person name="Bell S.C."/>
            <person name="Webster N.S."/>
        </authorList>
    </citation>
    <scope>NUCLEOTIDE SEQUENCE</scope>
    <source>
        <strain evidence="2">SB0662_bin_9</strain>
    </source>
</reference>
<name>A0A6B1DU02_9CHLR</name>
<evidence type="ECO:0000313" key="2">
    <source>
        <dbReference type="EMBL" id="MYD90182.1"/>
    </source>
</evidence>
<dbReference type="EMBL" id="VXPY01000052">
    <property type="protein sequence ID" value="MYD90182.1"/>
    <property type="molecule type" value="Genomic_DNA"/>
</dbReference>